<organism evidence="1 2">
    <name type="scientific">Choanephora cucurbitarum</name>
    <dbReference type="NCBI Taxonomy" id="101091"/>
    <lineage>
        <taxon>Eukaryota</taxon>
        <taxon>Fungi</taxon>
        <taxon>Fungi incertae sedis</taxon>
        <taxon>Mucoromycota</taxon>
        <taxon>Mucoromycotina</taxon>
        <taxon>Mucoromycetes</taxon>
        <taxon>Mucorales</taxon>
        <taxon>Mucorineae</taxon>
        <taxon>Choanephoraceae</taxon>
        <taxon>Choanephoroideae</taxon>
        <taxon>Choanephora</taxon>
    </lineage>
</organism>
<protein>
    <submittedName>
        <fullName evidence="1">Uncharacterized protein</fullName>
    </submittedName>
</protein>
<dbReference type="AlphaFoldDB" id="A0A1C7MTI4"/>
<proteinExistence type="predicted"/>
<evidence type="ECO:0000313" key="2">
    <source>
        <dbReference type="Proteomes" id="UP000093000"/>
    </source>
</evidence>
<dbReference type="Proteomes" id="UP000093000">
    <property type="component" value="Unassembled WGS sequence"/>
</dbReference>
<evidence type="ECO:0000313" key="1">
    <source>
        <dbReference type="EMBL" id="OBZ80185.1"/>
    </source>
</evidence>
<sequence>MVSLSTGTAWCYSNSSFSFGSDHAVVYDVASLPSQLNRLVVPDKDRSDVSVKRSKSFDGFASKLLNTVLKR</sequence>
<keyword evidence="2" id="KW-1185">Reference proteome</keyword>
<name>A0A1C7MTI4_9FUNG</name>
<dbReference type="EMBL" id="LUGH01002453">
    <property type="protein sequence ID" value="OBZ80185.1"/>
    <property type="molecule type" value="Genomic_DNA"/>
</dbReference>
<gene>
    <name evidence="1" type="ORF">A0J61_11766</name>
</gene>
<reference evidence="1 2" key="1">
    <citation type="submission" date="2016-03" db="EMBL/GenBank/DDBJ databases">
        <title>Choanephora cucurbitarum.</title>
        <authorList>
            <person name="Min B."/>
            <person name="Park H."/>
            <person name="Park J.-H."/>
            <person name="Shin H.-D."/>
            <person name="Choi I.-G."/>
        </authorList>
    </citation>
    <scope>NUCLEOTIDE SEQUENCE [LARGE SCALE GENOMIC DNA]</scope>
    <source>
        <strain evidence="1 2">KUS-F28377</strain>
    </source>
</reference>
<comment type="caution">
    <text evidence="1">The sequence shown here is derived from an EMBL/GenBank/DDBJ whole genome shotgun (WGS) entry which is preliminary data.</text>
</comment>
<accession>A0A1C7MTI4</accession>
<dbReference type="InParanoid" id="A0A1C7MTI4"/>
<dbReference type="OrthoDB" id="2274820at2759"/>